<dbReference type="OrthoDB" id="5389892at2759"/>
<evidence type="ECO:0000313" key="3">
    <source>
        <dbReference type="Proteomes" id="UP000019484"/>
    </source>
</evidence>
<feature type="compositionally biased region" description="Basic residues" evidence="1">
    <location>
        <begin position="363"/>
        <end position="378"/>
    </location>
</feature>
<dbReference type="GeneID" id="19160097"/>
<dbReference type="GO" id="GO:0005737">
    <property type="term" value="C:cytoplasm"/>
    <property type="evidence" value="ECO:0007669"/>
    <property type="project" value="TreeGrafter"/>
</dbReference>
<feature type="compositionally biased region" description="Polar residues" evidence="1">
    <location>
        <begin position="82"/>
        <end position="91"/>
    </location>
</feature>
<feature type="compositionally biased region" description="Polar residues" evidence="1">
    <location>
        <begin position="331"/>
        <end position="357"/>
    </location>
</feature>
<dbReference type="Proteomes" id="UP000019484">
    <property type="component" value="Unassembled WGS sequence"/>
</dbReference>
<dbReference type="PANTHER" id="PTHR28307">
    <property type="entry name" value="PROTEIN PAL1"/>
    <property type="match status" value="1"/>
</dbReference>
<comment type="caution">
    <text evidence="2">The sequence shown here is derived from an EMBL/GenBank/DDBJ whole genome shotgun (WGS) entry which is preliminary data.</text>
</comment>
<organism evidence="2 3">
    <name type="scientific">Capronia coronata CBS 617.96</name>
    <dbReference type="NCBI Taxonomy" id="1182541"/>
    <lineage>
        <taxon>Eukaryota</taxon>
        <taxon>Fungi</taxon>
        <taxon>Dikarya</taxon>
        <taxon>Ascomycota</taxon>
        <taxon>Pezizomycotina</taxon>
        <taxon>Eurotiomycetes</taxon>
        <taxon>Chaetothyriomycetidae</taxon>
        <taxon>Chaetothyriales</taxon>
        <taxon>Herpotrichiellaceae</taxon>
        <taxon>Capronia</taxon>
    </lineage>
</organism>
<dbReference type="PANTHER" id="PTHR28307:SF1">
    <property type="entry name" value="PAL1 CELL MORPHOLOGY PROTEIN"/>
    <property type="match status" value="1"/>
</dbReference>
<evidence type="ECO:0000313" key="2">
    <source>
        <dbReference type="EMBL" id="EXJ88292.1"/>
    </source>
</evidence>
<proteinExistence type="predicted"/>
<dbReference type="RefSeq" id="XP_007724298.1">
    <property type="nucleotide sequence ID" value="XM_007726108.1"/>
</dbReference>
<dbReference type="InterPro" id="IPR013226">
    <property type="entry name" value="Pal1"/>
</dbReference>
<feature type="compositionally biased region" description="Polar residues" evidence="1">
    <location>
        <begin position="60"/>
        <end position="75"/>
    </location>
</feature>
<dbReference type="eggNOG" id="ENOG502RB1B">
    <property type="taxonomic scope" value="Eukaryota"/>
</dbReference>
<name>W9Y634_9EURO</name>
<feature type="compositionally biased region" description="Low complexity" evidence="1">
    <location>
        <begin position="37"/>
        <end position="53"/>
    </location>
</feature>
<reference evidence="2 3" key="1">
    <citation type="submission" date="2013-03" db="EMBL/GenBank/DDBJ databases">
        <title>The Genome Sequence of Capronia coronata CBS 617.96.</title>
        <authorList>
            <consortium name="The Broad Institute Genomics Platform"/>
            <person name="Cuomo C."/>
            <person name="de Hoog S."/>
            <person name="Gorbushina A."/>
            <person name="Walker B."/>
            <person name="Young S.K."/>
            <person name="Zeng Q."/>
            <person name="Gargeya S."/>
            <person name="Fitzgerald M."/>
            <person name="Haas B."/>
            <person name="Abouelleil A."/>
            <person name="Allen A.W."/>
            <person name="Alvarado L."/>
            <person name="Arachchi H.M."/>
            <person name="Berlin A.M."/>
            <person name="Chapman S.B."/>
            <person name="Gainer-Dewar J."/>
            <person name="Goldberg J."/>
            <person name="Griggs A."/>
            <person name="Gujja S."/>
            <person name="Hansen M."/>
            <person name="Howarth C."/>
            <person name="Imamovic A."/>
            <person name="Ireland A."/>
            <person name="Larimer J."/>
            <person name="McCowan C."/>
            <person name="Murphy C."/>
            <person name="Pearson M."/>
            <person name="Poon T.W."/>
            <person name="Priest M."/>
            <person name="Roberts A."/>
            <person name="Saif S."/>
            <person name="Shea T."/>
            <person name="Sisk P."/>
            <person name="Sykes S."/>
            <person name="Wortman J."/>
            <person name="Nusbaum C."/>
            <person name="Birren B."/>
        </authorList>
    </citation>
    <scope>NUCLEOTIDE SEQUENCE [LARGE SCALE GENOMIC DNA]</scope>
    <source>
        <strain evidence="2 3">CBS 617.96</strain>
    </source>
</reference>
<gene>
    <name evidence="2" type="ORF">A1O1_05222</name>
</gene>
<evidence type="ECO:0000256" key="1">
    <source>
        <dbReference type="SAM" id="MobiDB-lite"/>
    </source>
</evidence>
<accession>W9Y634</accession>
<dbReference type="EMBL" id="AMWN01000004">
    <property type="protein sequence ID" value="EXJ88292.1"/>
    <property type="molecule type" value="Genomic_DNA"/>
</dbReference>
<keyword evidence="3" id="KW-1185">Reference proteome</keyword>
<feature type="region of interest" description="Disordered" evidence="1">
    <location>
        <begin position="312"/>
        <end position="378"/>
    </location>
</feature>
<feature type="compositionally biased region" description="Basic and acidic residues" evidence="1">
    <location>
        <begin position="146"/>
        <end position="169"/>
    </location>
</feature>
<feature type="region of interest" description="Disordered" evidence="1">
    <location>
        <begin position="1"/>
        <end position="198"/>
    </location>
</feature>
<dbReference type="AlphaFoldDB" id="W9Y634"/>
<feature type="compositionally biased region" description="Low complexity" evidence="1">
    <location>
        <begin position="109"/>
        <end position="119"/>
    </location>
</feature>
<dbReference type="HOGENOM" id="CLU_037771_1_0_1"/>
<protein>
    <recommendedName>
        <fullName evidence="4">Pal1 cell morphology protein</fullName>
    </recommendedName>
</protein>
<evidence type="ECO:0008006" key="4">
    <source>
        <dbReference type="Google" id="ProtNLM"/>
    </source>
</evidence>
<sequence length="378" mass="40732">METASDKEWANKYLLDPLNAPEPSQEDGPGNTFRPGTTVSAVPASPPSTSKTASGRRLSKNNPYRKNSLSTTTTTEIRRSASLHSPTSSHGRASLVASPRSPVASPTMRQSSNPQSPRSPSHRQEAFGDKSTGSGRRRGSSLSERYPGDMSHRPLDQLAKEKAVADRARHATKKHHIQPDVIDSLDDSGGSAWHHGGPYDATLYARNNSSNSPLAAVADSNAEALKATPKEKIIDSVVRHRPLDGVAAYPPGFEDPMGNSYEYEEGENMMVENSPGGGAYKRWPGIPYLPEDIKGKGEPSYSIEKALKEHSIRDDGVGSEGIELQSRHRSSSGAIATADSSWDNGSGQMGRSGSISKRLSGGLKKRFGSIKRRSHHEE</sequence>
<feature type="compositionally biased region" description="Basic and acidic residues" evidence="1">
    <location>
        <begin position="1"/>
        <end position="10"/>
    </location>
</feature>